<dbReference type="InterPro" id="IPR037840">
    <property type="entry name" value="PH_Anillin"/>
</dbReference>
<feature type="compositionally biased region" description="Acidic residues" evidence="1">
    <location>
        <begin position="548"/>
        <end position="558"/>
    </location>
</feature>
<dbReference type="Pfam" id="PF08174">
    <property type="entry name" value="Anillin"/>
    <property type="match status" value="1"/>
</dbReference>
<sequence length="1051" mass="117612">MDPPATAEELEKRAALRREQLAKFRRQASQGLDESFPPPPPVLCPPTFPVSQSKENIQSHSTAGDDKVDSKTPGSEPGKNHIKKVFASLSDAYRSVDEEDTQSLTSKPRTPQKDARPRSSGASRSSDSPGRRPSNNSPRRVNAVNGGPSSIIRTTGSPARIVSKSNLHDAAELSVSEKKALFEKPAIPVPSPPPPETCTVQEKKAMFEKTKAATSFSVGNASSKPPVADPQTFRRALFQEAASKAQDPSHRKPDLVHPERRDCEPKSPKKNPVIHDLSAKPQSKLSPFVEPPKEVGAFTKTLQDKLLDQKEAWRHNPLAMQIENQKQEDMKVLKKRWELMAEEEKLANERHTLIEQALEKRKASGTPPVMDRPPPLPLPGSSALHETVSKSTAEALEQSAIKQHPMFTMPTPPAPADRTCDHLTAKTPQSSQLPTRHDAIARFENRTGTPPPPPPLPPPYMGKIVPFTQKQETEVRRRQKLPEEEGLTYGESTEDSYEDPGENMEVTDTEPKLGWSASREHSSTLRNKRSADSRNHLKGSRHTRDEDYLSDESNETDESPQKRSSSSKATAGLNNSYVYEQDSTSDTTSEIESIDTSTSNTQPISLSFYRKAQKETGSGIKKVLIQDDRRSIAPSEDEDSQRMQAITANQRKIDALYEVSAQQHAILVQTTSALNVCRTAPEFQGSTERAECERLLLIAAKKRDACQAEIARLKCMVTQLKQSHSLSNQGSFGKVTINEIVLPTKDGFVDYIRSEMELMHYFVILLKHHDSVQATQMVNSVQHLQSDGRFTFPSAPHPITFENLENDFVINVEVYAVQTRRETVSHDEKYHIKDKSKKKEKGFTLKSIIPGLQGSSHKNTPPSSPLKQQLEVRPTSFGCIGFCNLSLQNIHSETFYLSKVPDHAAPEGPLHMKMQCGVALETFERGFLTIFEDSCGPAAWHRRWCQLKNDTIFMWKYPEEVDVTEPQICSLRWVNGQAESLSLSACARPNTFQMILSRPLRLAGEAREGAPYKYLFSADGKEERFIWIEKVNKVLTAIRDWIPTEKTYRPR</sequence>
<dbReference type="PROSITE" id="PS50003">
    <property type="entry name" value="PH_DOMAIN"/>
    <property type="match status" value="1"/>
</dbReference>
<evidence type="ECO:0000313" key="3">
    <source>
        <dbReference type="EMBL" id="GAU96487.1"/>
    </source>
</evidence>
<feature type="region of interest" description="Disordered" evidence="1">
    <location>
        <begin position="359"/>
        <end position="601"/>
    </location>
</feature>
<feature type="compositionally biased region" description="Low complexity" evidence="1">
    <location>
        <begin position="118"/>
        <end position="140"/>
    </location>
</feature>
<dbReference type="InterPro" id="IPR012966">
    <property type="entry name" value="AHD"/>
</dbReference>
<feature type="region of interest" description="Disordered" evidence="1">
    <location>
        <begin position="23"/>
        <end position="158"/>
    </location>
</feature>
<dbReference type="GO" id="GO:0005826">
    <property type="term" value="C:actomyosin contractile ring"/>
    <property type="evidence" value="ECO:0007669"/>
    <property type="project" value="TreeGrafter"/>
</dbReference>
<dbReference type="GO" id="GO:0000281">
    <property type="term" value="P:mitotic cytokinesis"/>
    <property type="evidence" value="ECO:0007669"/>
    <property type="project" value="TreeGrafter"/>
</dbReference>
<name>A0A1D1V9W0_RAMVA</name>
<reference evidence="3 4" key="1">
    <citation type="journal article" date="2016" name="Nat. Commun.">
        <title>Extremotolerant tardigrade genome and improved radiotolerance of human cultured cells by tardigrade-unique protein.</title>
        <authorList>
            <person name="Hashimoto T."/>
            <person name="Horikawa D.D."/>
            <person name="Saito Y."/>
            <person name="Kuwahara H."/>
            <person name="Kozuka-Hata H."/>
            <person name="Shin-I T."/>
            <person name="Minakuchi Y."/>
            <person name="Ohishi K."/>
            <person name="Motoyama A."/>
            <person name="Aizu T."/>
            <person name="Enomoto A."/>
            <person name="Kondo K."/>
            <person name="Tanaka S."/>
            <person name="Hara Y."/>
            <person name="Koshikawa S."/>
            <person name="Sagara H."/>
            <person name="Miura T."/>
            <person name="Yokobori S."/>
            <person name="Miyagawa K."/>
            <person name="Suzuki Y."/>
            <person name="Kubo T."/>
            <person name="Oyama M."/>
            <person name="Kohara Y."/>
            <person name="Fujiyama A."/>
            <person name="Arakawa K."/>
            <person name="Katayama T."/>
            <person name="Toyoda A."/>
            <person name="Kunieda T."/>
        </authorList>
    </citation>
    <scope>NUCLEOTIDE SEQUENCE [LARGE SCALE GENOMIC DNA]</scope>
    <source>
        <strain evidence="3 4">YOKOZUNA-1</strain>
    </source>
</reference>
<dbReference type="CDD" id="cd01263">
    <property type="entry name" value="PH_anillin"/>
    <property type="match status" value="1"/>
</dbReference>
<protein>
    <recommendedName>
        <fullName evidence="2">PH domain-containing protein</fullName>
    </recommendedName>
</protein>
<feature type="compositionally biased region" description="Pro residues" evidence="1">
    <location>
        <begin position="36"/>
        <end position="48"/>
    </location>
</feature>
<feature type="compositionally biased region" description="Low complexity" evidence="1">
    <location>
        <begin position="582"/>
        <end position="599"/>
    </location>
</feature>
<dbReference type="GO" id="GO:0000915">
    <property type="term" value="P:actomyosin contractile ring assembly"/>
    <property type="evidence" value="ECO:0007669"/>
    <property type="project" value="TreeGrafter"/>
</dbReference>
<feature type="compositionally biased region" description="Acidic residues" evidence="1">
    <location>
        <begin position="492"/>
        <end position="508"/>
    </location>
</feature>
<dbReference type="Gene3D" id="2.30.29.30">
    <property type="entry name" value="Pleckstrin-homology domain (PH domain)/Phosphotyrosine-binding domain (PTB)"/>
    <property type="match status" value="1"/>
</dbReference>
<accession>A0A1D1V9W0</accession>
<feature type="compositionally biased region" description="Basic and acidic residues" evidence="1">
    <location>
        <begin position="471"/>
        <end position="483"/>
    </location>
</feature>
<dbReference type="GO" id="GO:0031106">
    <property type="term" value="P:septin ring organization"/>
    <property type="evidence" value="ECO:0007669"/>
    <property type="project" value="TreeGrafter"/>
</dbReference>
<gene>
    <name evidence="3" type="primary">RvY_07923-1</name>
    <name evidence="3" type="synonym">RvY_07923.1</name>
    <name evidence="3" type="ORF">RvY_07923</name>
</gene>
<feature type="compositionally biased region" description="Polar residues" evidence="1">
    <location>
        <begin position="214"/>
        <end position="223"/>
    </location>
</feature>
<dbReference type="InterPro" id="IPR001849">
    <property type="entry name" value="PH_domain"/>
</dbReference>
<dbReference type="SUPFAM" id="SSF50729">
    <property type="entry name" value="PH domain-like"/>
    <property type="match status" value="1"/>
</dbReference>
<dbReference type="AlphaFoldDB" id="A0A1D1V9W0"/>
<feature type="domain" description="PH" evidence="2">
    <location>
        <begin position="921"/>
        <end position="1036"/>
    </location>
</feature>
<proteinExistence type="predicted"/>
<feature type="compositionally biased region" description="Polar residues" evidence="1">
    <location>
        <begin position="50"/>
        <end position="62"/>
    </location>
</feature>
<dbReference type="PANTHER" id="PTHR21538">
    <property type="entry name" value="ANILLIN/RHOTEKIN RTKN"/>
    <property type="match status" value="1"/>
</dbReference>
<feature type="compositionally biased region" description="Basic and acidic residues" evidence="1">
    <location>
        <begin position="247"/>
        <end position="267"/>
    </location>
</feature>
<evidence type="ECO:0000313" key="4">
    <source>
        <dbReference type="Proteomes" id="UP000186922"/>
    </source>
</evidence>
<feature type="compositionally biased region" description="Basic and acidic residues" evidence="1">
    <location>
        <begin position="518"/>
        <end position="535"/>
    </location>
</feature>
<keyword evidence="4" id="KW-1185">Reference proteome</keyword>
<feature type="compositionally biased region" description="Pro residues" evidence="1">
    <location>
        <begin position="449"/>
        <end position="460"/>
    </location>
</feature>
<feature type="compositionally biased region" description="Polar residues" evidence="1">
    <location>
        <begin position="147"/>
        <end position="157"/>
    </location>
</feature>
<dbReference type="EMBL" id="BDGG01000003">
    <property type="protein sequence ID" value="GAU96487.1"/>
    <property type="molecule type" value="Genomic_DNA"/>
</dbReference>
<evidence type="ECO:0000259" key="2">
    <source>
        <dbReference type="PROSITE" id="PS50003"/>
    </source>
</evidence>
<evidence type="ECO:0000256" key="1">
    <source>
        <dbReference type="SAM" id="MobiDB-lite"/>
    </source>
</evidence>
<dbReference type="OrthoDB" id="5915976at2759"/>
<dbReference type="SMART" id="SM00233">
    <property type="entry name" value="PH"/>
    <property type="match status" value="1"/>
</dbReference>
<dbReference type="STRING" id="947166.A0A1D1V9W0"/>
<dbReference type="InterPro" id="IPR011993">
    <property type="entry name" value="PH-like_dom_sf"/>
</dbReference>
<organism evidence="3 4">
    <name type="scientific">Ramazzottius varieornatus</name>
    <name type="common">Water bear</name>
    <name type="synonym">Tardigrade</name>
    <dbReference type="NCBI Taxonomy" id="947166"/>
    <lineage>
        <taxon>Eukaryota</taxon>
        <taxon>Metazoa</taxon>
        <taxon>Ecdysozoa</taxon>
        <taxon>Tardigrada</taxon>
        <taxon>Eutardigrada</taxon>
        <taxon>Parachela</taxon>
        <taxon>Hypsibioidea</taxon>
        <taxon>Ramazzottiidae</taxon>
        <taxon>Ramazzottius</taxon>
    </lineage>
</organism>
<comment type="caution">
    <text evidence="3">The sequence shown here is derived from an EMBL/GenBank/DDBJ whole genome shotgun (WGS) entry which is preliminary data.</text>
</comment>
<dbReference type="PANTHER" id="PTHR21538:SF23">
    <property type="entry name" value="ANILLIN"/>
    <property type="match status" value="1"/>
</dbReference>
<dbReference type="Proteomes" id="UP000186922">
    <property type="component" value="Unassembled WGS sequence"/>
</dbReference>
<dbReference type="InterPro" id="IPR051364">
    <property type="entry name" value="Cytokinesis/Rho-signaling"/>
</dbReference>
<feature type="compositionally biased region" description="Polar residues" evidence="1">
    <location>
        <begin position="562"/>
        <end position="578"/>
    </location>
</feature>
<feature type="compositionally biased region" description="Basic and acidic residues" evidence="1">
    <location>
        <begin position="435"/>
        <end position="445"/>
    </location>
</feature>
<feature type="region of interest" description="Disordered" evidence="1">
    <location>
        <begin position="214"/>
        <end position="292"/>
    </location>
</feature>